<reference evidence="4" key="2">
    <citation type="submission" date="2010-06" db="EMBL/GenBank/DDBJ databases">
        <authorList>
            <person name="Jiang H."/>
            <person name="Abraham K."/>
            <person name="Ali S."/>
            <person name="Alsbrooks S.L."/>
            <person name="Anim B.N."/>
            <person name="Anosike U.S."/>
            <person name="Attaway T."/>
            <person name="Bandaranaike D.P."/>
            <person name="Battles P.K."/>
            <person name="Bell S.N."/>
            <person name="Bell A.V."/>
            <person name="Beltran B."/>
            <person name="Bickham C."/>
            <person name="Bustamante Y."/>
            <person name="Caleb T."/>
            <person name="Canada A."/>
            <person name="Cardenas V."/>
            <person name="Carter K."/>
            <person name="Chacko J."/>
            <person name="Chandrabose M.N."/>
            <person name="Chavez D."/>
            <person name="Chavez A."/>
            <person name="Chen L."/>
            <person name="Chu H.-S."/>
            <person name="Claassen K.J."/>
            <person name="Cockrell R."/>
            <person name="Collins M."/>
            <person name="Cooper J.A."/>
            <person name="Cree A."/>
            <person name="Curry S.M."/>
            <person name="Da Y."/>
            <person name="Dao M.D."/>
            <person name="Das B."/>
            <person name="Davila M.-L."/>
            <person name="Davy-Carroll L."/>
            <person name="Denson S."/>
            <person name="Dinh H."/>
            <person name="Ebong V.E."/>
            <person name="Edwards J.R."/>
            <person name="Egan A."/>
            <person name="El-Daye J."/>
            <person name="Escobedo L."/>
            <person name="Fernandez S."/>
            <person name="Fernando P.R."/>
            <person name="Flagg N."/>
            <person name="Forbes L.D."/>
            <person name="Fowler R.G."/>
            <person name="Fu Q."/>
            <person name="Gabisi R.A."/>
            <person name="Ganer J."/>
            <person name="Garbino Pronczuk A."/>
            <person name="Garcia R.M."/>
            <person name="Garner T."/>
            <person name="Garrett T.E."/>
            <person name="Gonzalez D.A."/>
            <person name="Hamid H."/>
            <person name="Hawkins E.S."/>
            <person name="Hirani K."/>
            <person name="Hogues M.E."/>
            <person name="Hollins B."/>
            <person name="Hsiao C.-H."/>
            <person name="Jabil R."/>
            <person name="James M.L."/>
            <person name="Jhangiani S.N."/>
            <person name="Johnson B."/>
            <person name="Johnson Q."/>
            <person name="Joshi V."/>
            <person name="Kalu J.B."/>
            <person name="Kam C."/>
            <person name="Kashfia A."/>
            <person name="Keebler J."/>
            <person name="Kisamo H."/>
            <person name="Kovar C.L."/>
            <person name="Lago L.A."/>
            <person name="Lai C.-Y."/>
            <person name="Laidlaw J."/>
            <person name="Lara F."/>
            <person name="Le T.-K."/>
            <person name="Lee S.L."/>
            <person name="Legall F.H."/>
            <person name="Lemon S.J."/>
            <person name="Lewis L.R."/>
            <person name="Li B."/>
            <person name="Liu Y."/>
            <person name="Liu Y.-S."/>
            <person name="Lopez J."/>
            <person name="Lozado R.J."/>
            <person name="Lu J."/>
            <person name="Madu R.C."/>
            <person name="Maheshwari M."/>
            <person name="Maheshwari R."/>
            <person name="Malloy K."/>
            <person name="Martinez E."/>
            <person name="Mathew T."/>
            <person name="Mercado I.C."/>
            <person name="Mercado C."/>
            <person name="Meyer B."/>
            <person name="Montgomery K."/>
            <person name="Morgan M.B."/>
            <person name="Munidasa M."/>
            <person name="Nazareth L.V."/>
            <person name="Nelson J."/>
            <person name="Ng B.M."/>
            <person name="Nguyen N.B."/>
            <person name="Nguyen P.Q."/>
            <person name="Nguyen T."/>
            <person name="Obregon M."/>
            <person name="Okwuonu G.O."/>
            <person name="Onwere C.G."/>
            <person name="Orozco G."/>
            <person name="Parra A."/>
            <person name="Patel S."/>
            <person name="Patil S."/>
            <person name="Perez A."/>
            <person name="Perez Y."/>
            <person name="Pham C."/>
            <person name="Primus E.L."/>
            <person name="Pu L.-L."/>
            <person name="Puazo M."/>
            <person name="Qin X."/>
            <person name="Quiroz J.B."/>
            <person name="Reese J."/>
            <person name="Richards S."/>
            <person name="Rives C.M."/>
            <person name="Robberts R."/>
            <person name="Ruiz S.J."/>
            <person name="Ruiz M.J."/>
            <person name="Santibanez J."/>
            <person name="Schneider B.W."/>
            <person name="Sisson I."/>
            <person name="Smith M."/>
            <person name="Sodergren E."/>
            <person name="Song X.-Z."/>
            <person name="Song B.B."/>
            <person name="Summersgill H."/>
            <person name="Thelus R."/>
            <person name="Thornton R.D."/>
            <person name="Trejos Z.Y."/>
            <person name="Usmani K."/>
            <person name="Vattathil S."/>
            <person name="Villasana D."/>
            <person name="Walker D.L."/>
            <person name="Wang S."/>
            <person name="Wang K."/>
            <person name="White C.S."/>
            <person name="Williams A.C."/>
            <person name="Williamson J."/>
            <person name="Wilson K."/>
            <person name="Woghiren I.O."/>
            <person name="Woodworth J.R."/>
            <person name="Worley K.C."/>
            <person name="Wright R.A."/>
            <person name="Wu W."/>
            <person name="Young L."/>
            <person name="Zhang L."/>
            <person name="Zhang J."/>
            <person name="Zhu Y."/>
            <person name="Muzny D.M."/>
            <person name="Weinstock G."/>
            <person name="Gibbs R.A."/>
        </authorList>
    </citation>
    <scope>NUCLEOTIDE SEQUENCE [LARGE SCALE GENOMIC DNA]</scope>
    <source>
        <strain evidence="4">LSR1</strain>
    </source>
</reference>
<name>C4WXZ0_ACYPI</name>
<dbReference type="EMBL" id="AK342927">
    <property type="protein sequence ID" value="BAH72760.1"/>
    <property type="molecule type" value="mRNA"/>
</dbReference>
<dbReference type="EnsemblMetazoa" id="NM_001162876.1">
    <property type="protein sequence ID" value="NP_001156348.1"/>
    <property type="gene ID" value="LOC100302371"/>
</dbReference>
<evidence type="ECO:0000256" key="1">
    <source>
        <dbReference type="SAM" id="SignalP"/>
    </source>
</evidence>
<evidence type="ECO:0000313" key="4">
    <source>
        <dbReference type="Proteomes" id="UP000007819"/>
    </source>
</evidence>
<evidence type="ECO:0000313" key="3">
    <source>
        <dbReference type="EnsemblMetazoa" id="NP_001156348.1"/>
    </source>
</evidence>
<protein>
    <submittedName>
        <fullName evidence="2 3">Uncharacterized protein</fullName>
    </submittedName>
</protein>
<proteinExistence type="evidence at transcript level"/>
<keyword evidence="1" id="KW-0732">Signal</keyword>
<dbReference type="Proteomes" id="UP000007819">
    <property type="component" value="Chromosome X"/>
</dbReference>
<evidence type="ECO:0000313" key="2">
    <source>
        <dbReference type="EMBL" id="BAH72760.1"/>
    </source>
</evidence>
<reference evidence="2" key="1">
    <citation type="submission" date="2009-06" db="EMBL/GenBank/DDBJ databases">
        <title>A full-length cDNA resource of the pea aphid, Acyrthosiphon pisum.</title>
        <authorList>
            <person name="Shigenobu S."/>
            <person name="Nakabachi A."/>
            <person name="Richards S."/>
        </authorList>
    </citation>
    <scope>NUCLEOTIDE SEQUENCE</scope>
    <source>
        <strain evidence="2">LSR1</strain>
        <tissue evidence="2">Whole body</tissue>
    </source>
</reference>
<accession>C4WXZ0</accession>
<keyword evidence="4" id="KW-1185">Reference proteome</keyword>
<organism evidence="2">
    <name type="scientific">Acyrthosiphon pisum</name>
    <name type="common">Pea aphid</name>
    <dbReference type="NCBI Taxonomy" id="7029"/>
    <lineage>
        <taxon>Eukaryota</taxon>
        <taxon>Metazoa</taxon>
        <taxon>Ecdysozoa</taxon>
        <taxon>Arthropoda</taxon>
        <taxon>Hexapoda</taxon>
        <taxon>Insecta</taxon>
        <taxon>Pterygota</taxon>
        <taxon>Neoptera</taxon>
        <taxon>Paraneoptera</taxon>
        <taxon>Hemiptera</taxon>
        <taxon>Sternorrhyncha</taxon>
        <taxon>Aphidomorpha</taxon>
        <taxon>Aphidoidea</taxon>
        <taxon>Aphididae</taxon>
        <taxon>Macrosiphini</taxon>
        <taxon>Acyrthosiphon</taxon>
    </lineage>
</organism>
<reference evidence="3" key="3">
    <citation type="submission" date="2022-06" db="UniProtKB">
        <authorList>
            <consortium name="EnsemblMetazoa"/>
        </authorList>
    </citation>
    <scope>IDENTIFICATION</scope>
</reference>
<dbReference type="KEGG" id="api:100302371"/>
<sequence>MVFYKQYLLTITCIVITAWVIPTSAEFKETEAEANCVVILVECGFTNGTTIADAIQAVDYITAINNKTKGGASNELTEQTNEFVINTGVYKNIDDAASKKNLTVTEMIKIIAMKLSNKYKEKNKGKYDEEGSEIKTPVTTFCSKYIEHDTDFEKDLFTTD</sequence>
<gene>
    <name evidence="3" type="primary">100302371</name>
</gene>
<feature type="chain" id="PRO_5036280087" evidence="1">
    <location>
        <begin position="26"/>
        <end position="160"/>
    </location>
</feature>
<feature type="signal peptide" evidence="1">
    <location>
        <begin position="1"/>
        <end position="25"/>
    </location>
</feature>
<dbReference type="AlphaFoldDB" id="C4WXZ0"/>